<dbReference type="Proteomes" id="UP000308724">
    <property type="component" value="Unassembled WGS sequence"/>
</dbReference>
<proteinExistence type="predicted"/>
<sequence length="84" mass="9545">MVFNNIMDNLPVAVAYAALRAQIRREFEEHMKRDNRPVTVMTSAGLVTLSFTEVQGNDAWLCEQPIPGLPERKTSQQPHLHDGR</sequence>
<dbReference type="EMBL" id="QZBZ01000257">
    <property type="protein sequence ID" value="TIA32040.1"/>
    <property type="molecule type" value="Genomic_DNA"/>
</dbReference>
<organism evidence="2 3">
    <name type="scientific">Aureobasidium pullulans</name>
    <name type="common">Black yeast</name>
    <name type="synonym">Pullularia pullulans</name>
    <dbReference type="NCBI Taxonomy" id="5580"/>
    <lineage>
        <taxon>Eukaryota</taxon>
        <taxon>Fungi</taxon>
        <taxon>Dikarya</taxon>
        <taxon>Ascomycota</taxon>
        <taxon>Pezizomycotina</taxon>
        <taxon>Dothideomycetes</taxon>
        <taxon>Dothideomycetidae</taxon>
        <taxon>Dothideales</taxon>
        <taxon>Saccotheciaceae</taxon>
        <taxon>Aureobasidium</taxon>
    </lineage>
</organism>
<name>A0A4T0BCR5_AURPU</name>
<evidence type="ECO:0000313" key="2">
    <source>
        <dbReference type="EMBL" id="TIA32040.1"/>
    </source>
</evidence>
<evidence type="ECO:0000313" key="3">
    <source>
        <dbReference type="Proteomes" id="UP000308724"/>
    </source>
</evidence>
<feature type="compositionally biased region" description="Basic and acidic residues" evidence="1">
    <location>
        <begin position="70"/>
        <end position="84"/>
    </location>
</feature>
<accession>A0A4T0BCR5</accession>
<evidence type="ECO:0000256" key="1">
    <source>
        <dbReference type="SAM" id="MobiDB-lite"/>
    </source>
</evidence>
<dbReference type="AlphaFoldDB" id="A0A4T0BCR5"/>
<gene>
    <name evidence="2" type="ORF">D6C78_08507</name>
</gene>
<comment type="caution">
    <text evidence="2">The sequence shown here is derived from an EMBL/GenBank/DDBJ whole genome shotgun (WGS) entry which is preliminary data.</text>
</comment>
<reference evidence="2 3" key="1">
    <citation type="submission" date="2018-10" db="EMBL/GenBank/DDBJ databases">
        <title>Fifty Aureobasidium pullulans genomes reveal a recombining polyextremotolerant generalist.</title>
        <authorList>
            <person name="Gostincar C."/>
            <person name="Turk M."/>
            <person name="Zajc J."/>
            <person name="Gunde-Cimerman N."/>
        </authorList>
    </citation>
    <scope>NUCLEOTIDE SEQUENCE [LARGE SCALE GENOMIC DNA]</scope>
    <source>
        <strain evidence="2 3">EXF-1645</strain>
    </source>
</reference>
<protein>
    <submittedName>
        <fullName evidence="2">Uncharacterized protein</fullName>
    </submittedName>
</protein>
<feature type="region of interest" description="Disordered" evidence="1">
    <location>
        <begin position="65"/>
        <end position="84"/>
    </location>
</feature>